<reference evidence="2 3" key="1">
    <citation type="submission" date="2020-11" db="EMBL/GenBank/DDBJ databases">
        <title>Fusibacter basophilias sp. nov.</title>
        <authorList>
            <person name="Qiu D."/>
        </authorList>
    </citation>
    <scope>NUCLEOTIDE SEQUENCE [LARGE SCALE GENOMIC DNA]</scope>
    <source>
        <strain evidence="2 3">Q10-2</strain>
    </source>
</reference>
<feature type="transmembrane region" description="Helical" evidence="1">
    <location>
        <begin position="111"/>
        <end position="134"/>
    </location>
</feature>
<organism evidence="2 3">
    <name type="scientific">Fusibacter ferrireducens</name>
    <dbReference type="NCBI Taxonomy" id="2785058"/>
    <lineage>
        <taxon>Bacteria</taxon>
        <taxon>Bacillati</taxon>
        <taxon>Bacillota</taxon>
        <taxon>Clostridia</taxon>
        <taxon>Eubacteriales</taxon>
        <taxon>Eubacteriales Family XII. Incertae Sedis</taxon>
        <taxon>Fusibacter</taxon>
    </lineage>
</organism>
<keyword evidence="1" id="KW-1133">Transmembrane helix</keyword>
<feature type="transmembrane region" description="Helical" evidence="1">
    <location>
        <begin position="184"/>
        <end position="202"/>
    </location>
</feature>
<keyword evidence="1" id="KW-0812">Transmembrane</keyword>
<evidence type="ECO:0000256" key="1">
    <source>
        <dbReference type="SAM" id="Phobius"/>
    </source>
</evidence>
<gene>
    <name evidence="2" type="ORF">ISU02_14290</name>
</gene>
<proteinExistence type="predicted"/>
<keyword evidence="1" id="KW-0472">Membrane</keyword>
<feature type="transmembrane region" description="Helical" evidence="1">
    <location>
        <begin position="208"/>
        <end position="225"/>
    </location>
</feature>
<name>A0ABR9ZUZ9_9FIRM</name>
<dbReference type="Proteomes" id="UP000614200">
    <property type="component" value="Unassembled WGS sequence"/>
</dbReference>
<feature type="transmembrane region" description="Helical" evidence="1">
    <location>
        <begin position="154"/>
        <end position="177"/>
    </location>
</feature>
<comment type="caution">
    <text evidence="2">The sequence shown here is derived from an EMBL/GenBank/DDBJ whole genome shotgun (WGS) entry which is preliminary data.</text>
</comment>
<protein>
    <submittedName>
        <fullName evidence="2">Uncharacterized protein</fullName>
    </submittedName>
</protein>
<dbReference type="EMBL" id="JADKNH010000008">
    <property type="protein sequence ID" value="MBF4694288.1"/>
    <property type="molecule type" value="Genomic_DNA"/>
</dbReference>
<dbReference type="RefSeq" id="WP_194702522.1">
    <property type="nucleotide sequence ID" value="NZ_JADKNH010000008.1"/>
</dbReference>
<feature type="transmembrane region" description="Helical" evidence="1">
    <location>
        <begin position="17"/>
        <end position="36"/>
    </location>
</feature>
<evidence type="ECO:0000313" key="2">
    <source>
        <dbReference type="EMBL" id="MBF4694288.1"/>
    </source>
</evidence>
<accession>A0ABR9ZUZ9</accession>
<sequence>MKTTQEYLNSIHRFGRISALGAIMVMMGIPVAMSLYTGLFPGVGTIIKASIGLLAIFVPITITEVLSYTPVLGSSIYLTLITGNVMNLKLPVAMNAVKVLNVEPGTEESDVISAISVATSSIVTISVMALGAMLMVPLKPLLTTEAMQTASHYILPSLFGAFSLSLISPQLGGGILAKGRLKGGVVTLLLVIGLYLLSPMLVSQLQGVIILVALPVTFFTTKYLFKKGKIEVKLPEDQQSSN</sequence>
<keyword evidence="3" id="KW-1185">Reference proteome</keyword>
<evidence type="ECO:0000313" key="3">
    <source>
        <dbReference type="Proteomes" id="UP000614200"/>
    </source>
</evidence>